<dbReference type="AlphaFoldDB" id="A0A3N7FHN1"/>
<organism evidence="1">
    <name type="scientific">Populus trichocarpa</name>
    <name type="common">Western balsam poplar</name>
    <name type="synonym">Populus balsamifera subsp. trichocarpa</name>
    <dbReference type="NCBI Taxonomy" id="3694"/>
    <lineage>
        <taxon>Eukaryota</taxon>
        <taxon>Viridiplantae</taxon>
        <taxon>Streptophyta</taxon>
        <taxon>Embryophyta</taxon>
        <taxon>Tracheophyta</taxon>
        <taxon>Spermatophyta</taxon>
        <taxon>Magnoliopsida</taxon>
        <taxon>eudicotyledons</taxon>
        <taxon>Gunneridae</taxon>
        <taxon>Pentapetalae</taxon>
        <taxon>rosids</taxon>
        <taxon>fabids</taxon>
        <taxon>Malpighiales</taxon>
        <taxon>Salicaceae</taxon>
        <taxon>Saliceae</taxon>
        <taxon>Populus</taxon>
    </lineage>
</organism>
<reference evidence="1" key="1">
    <citation type="journal article" date="2006" name="Science">
        <title>The genome of black cottonwood, Populus trichocarpa (Torr. &amp; Gray).</title>
        <authorList>
            <person name="Tuskan G.A."/>
            <person name="Difazio S."/>
            <person name="Jansson S."/>
            <person name="Bohlmann J."/>
            <person name="Grigoriev I."/>
            <person name="Hellsten U."/>
            <person name="Putnam N."/>
            <person name="Ralph S."/>
            <person name="Rombauts S."/>
            <person name="Salamov A."/>
            <person name="Schein J."/>
            <person name="Sterck L."/>
            <person name="Aerts A."/>
            <person name="Bhalerao R.R."/>
            <person name="Bhalerao R.P."/>
            <person name="Blaudez D."/>
            <person name="Boerjan W."/>
            <person name="Brun A."/>
            <person name="Brunner A."/>
            <person name="Busov V."/>
            <person name="Campbell M."/>
            <person name="Carlson J."/>
            <person name="Chalot M."/>
            <person name="Chapman J."/>
            <person name="Chen G.L."/>
            <person name="Cooper D."/>
            <person name="Coutinho P.M."/>
            <person name="Couturier J."/>
            <person name="Covert S."/>
            <person name="Cronk Q."/>
            <person name="Cunningham R."/>
            <person name="Davis J."/>
            <person name="Degroeve S."/>
            <person name="Dejardin A."/>
            <person name="Depamphilis C."/>
            <person name="Detter J."/>
            <person name="Dirks B."/>
            <person name="Dubchak I."/>
            <person name="Duplessis S."/>
            <person name="Ehlting J."/>
            <person name="Ellis B."/>
            <person name="Gendler K."/>
            <person name="Goodstein D."/>
            <person name="Gribskov M."/>
            <person name="Grimwood J."/>
            <person name="Groover A."/>
            <person name="Gunter L."/>
            <person name="Hamberger B."/>
            <person name="Heinze B."/>
            <person name="Helariutta Y."/>
            <person name="Henrissat B."/>
            <person name="Holligan D."/>
            <person name="Holt R."/>
            <person name="Huang W."/>
            <person name="Islam-Faridi N."/>
            <person name="Jones S."/>
            <person name="Jones-Rhoades M."/>
            <person name="Jorgensen R."/>
            <person name="Joshi C."/>
            <person name="Kangasjarvi J."/>
            <person name="Karlsson J."/>
            <person name="Kelleher C."/>
            <person name="Kirkpatrick R."/>
            <person name="Kirst M."/>
            <person name="Kohler A."/>
            <person name="Kalluri U."/>
            <person name="Larimer F."/>
            <person name="Leebens-Mack J."/>
            <person name="Leple J.C."/>
            <person name="Locascio P."/>
            <person name="Lou Y."/>
            <person name="Lucas S."/>
            <person name="Martin F."/>
            <person name="Montanini B."/>
            <person name="Napoli C."/>
            <person name="Nelson D.R."/>
            <person name="Nelson C."/>
            <person name="Nieminen K."/>
            <person name="Nilsson O."/>
            <person name="Pereda V."/>
            <person name="Peter G."/>
            <person name="Philippe R."/>
            <person name="Pilate G."/>
            <person name="Poliakov A."/>
            <person name="Razumovskaya J."/>
            <person name="Richardson P."/>
            <person name="Rinaldi C."/>
            <person name="Ritland K."/>
            <person name="Rouze P."/>
            <person name="Ryaboy D."/>
            <person name="Schmutz J."/>
            <person name="Schrader J."/>
            <person name="Segerman B."/>
            <person name="Shin H."/>
            <person name="Siddiqui A."/>
            <person name="Sterky F."/>
            <person name="Terry A."/>
            <person name="Tsai C.J."/>
            <person name="Uberbacher E."/>
            <person name="Unneberg P."/>
            <person name="Vahala J."/>
            <person name="Wall K."/>
            <person name="Wessler S."/>
            <person name="Yang G."/>
            <person name="Yin T."/>
            <person name="Douglas C."/>
            <person name="Marra M."/>
            <person name="Sandberg G."/>
            <person name="Van de Peer Y."/>
            <person name="Rokhsar D."/>
        </authorList>
    </citation>
    <scope>NUCLEOTIDE SEQUENCE [LARGE SCALE GENOMIC DNA]</scope>
    <source>
        <strain evidence="1">Nisqually-1</strain>
    </source>
</reference>
<sequence>MYPATNDDYYKEEEARVLCRYPVRAMQAT</sequence>
<protein>
    <submittedName>
        <fullName evidence="1">Uncharacterized protein</fullName>
    </submittedName>
</protein>
<name>A0A3N7FHN1_POPTR</name>
<gene>
    <name evidence="1" type="ORF">POPTR_T160750</name>
</gene>
<evidence type="ECO:0000313" key="1">
    <source>
        <dbReference type="EMBL" id="RQO95239.1"/>
    </source>
</evidence>
<reference evidence="1" key="2">
    <citation type="submission" date="2017-07" db="EMBL/GenBank/DDBJ databases">
        <title>WGS assembly of Populus trichocarpa.</title>
        <authorList>
            <person name="Tuskan G."/>
            <person name="Difazio S."/>
            <person name="Jansson S."/>
            <person name="Bohlmann J."/>
            <person name="Grigoriev I."/>
            <person name="Hellsten U."/>
            <person name="Putnam N."/>
            <person name="Ralph S."/>
            <person name="Rombauts S."/>
            <person name="Salamov A."/>
            <person name="Schein J."/>
            <person name="Sterck L."/>
            <person name="Aerts A."/>
            <person name="Bhalerao R."/>
            <person name="Bhalerao R."/>
            <person name="Blaudez D."/>
            <person name="Boerjan W."/>
            <person name="Brun A."/>
            <person name="Brunner A."/>
            <person name="Busov V."/>
            <person name="Campbell M."/>
            <person name="Carlson J."/>
            <person name="Chalot M."/>
            <person name="Chapman J."/>
            <person name="Chen G."/>
            <person name="Cooper D."/>
            <person name="Coutinho P."/>
            <person name="Couturier J."/>
            <person name="Covert S."/>
            <person name="Cronk Q."/>
            <person name="Cunningham R."/>
            <person name="Davis J."/>
            <person name="Degroeve S."/>
            <person name="Dejardin A."/>
            <person name="Depamphilis C."/>
            <person name="Detter J."/>
            <person name="Dirks B."/>
            <person name="Dubchak I."/>
            <person name="Duplessis S."/>
            <person name="Ehlting J."/>
            <person name="Ellis B."/>
            <person name="Gendler K."/>
            <person name="Goodstein D."/>
            <person name="Gribskov M."/>
            <person name="Grimwood J."/>
            <person name="Groover A."/>
            <person name="Gunter L."/>
            <person name="Hamberger B."/>
            <person name="Heinze B."/>
            <person name="Helariutta Y."/>
            <person name="Henrissat B."/>
            <person name="Holligan D."/>
            <person name="Holt R."/>
            <person name="Huang W."/>
            <person name="Islam-Faridi N."/>
            <person name="Jones S."/>
            <person name="Jones-Rhoades M."/>
            <person name="Jorgensen R."/>
            <person name="Joshi C."/>
            <person name="Kangasjarvi J."/>
            <person name="Karlsson J."/>
            <person name="Kelleher C."/>
            <person name="Kirkpatrick R."/>
            <person name="Kirst M."/>
            <person name="Kohler A."/>
            <person name="Kalluri U."/>
            <person name="Larimer F."/>
            <person name="Leebens-Mack J."/>
            <person name="Leple J."/>
            <person name="Locascio P."/>
            <person name="Lou Y."/>
            <person name="Lucas S."/>
            <person name="Martin F."/>
            <person name="Montanini B."/>
            <person name="Napoli C."/>
            <person name="Nelson D."/>
            <person name="Nelson C."/>
            <person name="Nieminen K."/>
            <person name="Nilsson O."/>
            <person name="Pereda V."/>
            <person name="Peter G."/>
            <person name="Philippe R."/>
            <person name="Pilate G."/>
            <person name="Poliakov A."/>
            <person name="Razumovskaya J."/>
            <person name="Richardson P."/>
            <person name="Rinaldi C."/>
            <person name="Ritland K."/>
            <person name="Rouze P."/>
            <person name="Ryaboy D."/>
            <person name="Schmutz J."/>
            <person name="Schrader J."/>
            <person name="Segerman B."/>
            <person name="Shin H."/>
            <person name="Siddiqui A."/>
            <person name="Sterky F."/>
            <person name="Terry A."/>
            <person name="Tsai C."/>
            <person name="Uberbacher E."/>
            <person name="Unneberg P."/>
            <person name="Vahala J."/>
            <person name="Wall K."/>
            <person name="Wessler S."/>
            <person name="Yang G."/>
            <person name="Yin T."/>
            <person name="Douglas C."/>
            <person name="Marra M."/>
            <person name="Sandberg G."/>
            <person name="Van De Peer Y."/>
            <person name="Rokhsar D."/>
        </authorList>
    </citation>
    <scope>NUCLEOTIDE SEQUENCE</scope>
    <source>
        <strain evidence="1">Nisqually-1</strain>
    </source>
</reference>
<accession>A0A3N7FHN1</accession>
<dbReference type="InParanoid" id="A0A3N7FHN1"/>
<proteinExistence type="predicted"/>
<dbReference type="EMBL" id="KZ623632">
    <property type="protein sequence ID" value="RQO95239.1"/>
    <property type="molecule type" value="Genomic_DNA"/>
</dbReference>